<evidence type="ECO:0000256" key="1">
    <source>
        <dbReference type="ARBA" id="ARBA00022679"/>
    </source>
</evidence>
<sequence length="407" mass="44178">VSAPLDGIRVIEFANFAAAPSATAIMADLGAEVIKVEAIGGDPIRGLMKQANVGDGEHNPDHPFQFINRGKKGIELNLDSPQGSDIARRLIAQCDVVVMNLLKERRERFGLDTDDLFRIKPDLVIGLLSGYGEVGEETNRPGYDVTAFFSRSGVYGGGTTPGGPPPHARPGSGDHTTSIALFGALMTGLRSRDMTGEGQVVEASLLRTATWTISLDLVTSLVDGRPAYDRPREKGLSAMLEAFQTSDGRWLQFAMPDTGNAWKRFCAALDREDLLERDEFSTGRLRYQNMSQLIATLDESVGSMPTEHWIARLDEHKCIWAPINDSASAVQDPQVRATGAFETIHHPIAGDFETVAAPFRMHDAPNVGVKGPAPEKGQHTDQVLRELLSLTEEEIDALESAGVVHRA</sequence>
<organism evidence="2">
    <name type="scientific">marine metagenome</name>
    <dbReference type="NCBI Taxonomy" id="408172"/>
    <lineage>
        <taxon>unclassified sequences</taxon>
        <taxon>metagenomes</taxon>
        <taxon>ecological metagenomes</taxon>
    </lineage>
</organism>
<dbReference type="GO" id="GO:0008410">
    <property type="term" value="F:CoA-transferase activity"/>
    <property type="evidence" value="ECO:0007669"/>
    <property type="project" value="TreeGrafter"/>
</dbReference>
<dbReference type="EMBL" id="UINC01001150">
    <property type="protein sequence ID" value="SUZ72408.1"/>
    <property type="molecule type" value="Genomic_DNA"/>
</dbReference>
<name>A0A381Q0H7_9ZZZZ</name>
<keyword evidence="1" id="KW-0808">Transferase</keyword>
<feature type="non-terminal residue" evidence="2">
    <location>
        <position position="1"/>
    </location>
</feature>
<dbReference type="Gene3D" id="3.30.1540.10">
    <property type="entry name" value="formyl-coa transferase, domain 3"/>
    <property type="match status" value="1"/>
</dbReference>
<protein>
    <recommendedName>
        <fullName evidence="3">CoA transferase</fullName>
    </recommendedName>
</protein>
<dbReference type="Pfam" id="PF02515">
    <property type="entry name" value="CoA_transf_3"/>
    <property type="match status" value="1"/>
</dbReference>
<dbReference type="InterPro" id="IPR044855">
    <property type="entry name" value="CoA-Trfase_III_dom3_sf"/>
</dbReference>
<evidence type="ECO:0000313" key="2">
    <source>
        <dbReference type="EMBL" id="SUZ72408.1"/>
    </source>
</evidence>
<dbReference type="PANTHER" id="PTHR48207">
    <property type="entry name" value="SUCCINATE--HYDROXYMETHYLGLUTARATE COA-TRANSFERASE"/>
    <property type="match status" value="1"/>
</dbReference>
<proteinExistence type="predicted"/>
<gene>
    <name evidence="2" type="ORF">METZ01_LOCUS25262</name>
</gene>
<reference evidence="2" key="1">
    <citation type="submission" date="2018-05" db="EMBL/GenBank/DDBJ databases">
        <authorList>
            <person name="Lanie J.A."/>
            <person name="Ng W.-L."/>
            <person name="Kazmierczak K.M."/>
            <person name="Andrzejewski T.M."/>
            <person name="Davidsen T.M."/>
            <person name="Wayne K.J."/>
            <person name="Tettelin H."/>
            <person name="Glass J.I."/>
            <person name="Rusch D."/>
            <person name="Podicherti R."/>
            <person name="Tsui H.-C.T."/>
            <person name="Winkler M.E."/>
        </authorList>
    </citation>
    <scope>NUCLEOTIDE SEQUENCE</scope>
</reference>
<accession>A0A381Q0H7</accession>
<dbReference type="InterPro" id="IPR003673">
    <property type="entry name" value="CoA-Trfase_fam_III"/>
</dbReference>
<dbReference type="Gene3D" id="3.40.50.10540">
    <property type="entry name" value="Crotonobetainyl-coa:carnitine coa-transferase, domain 1"/>
    <property type="match status" value="1"/>
</dbReference>
<dbReference type="InterPro" id="IPR023606">
    <property type="entry name" value="CoA-Trfase_III_dom_1_sf"/>
</dbReference>
<evidence type="ECO:0008006" key="3">
    <source>
        <dbReference type="Google" id="ProtNLM"/>
    </source>
</evidence>
<dbReference type="InterPro" id="IPR050483">
    <property type="entry name" value="CoA-transferase_III_domain"/>
</dbReference>
<dbReference type="AlphaFoldDB" id="A0A381Q0H7"/>
<dbReference type="SUPFAM" id="SSF89796">
    <property type="entry name" value="CoA-transferase family III (CaiB/BaiF)"/>
    <property type="match status" value="1"/>
</dbReference>
<dbReference type="PANTHER" id="PTHR48207:SF3">
    <property type="entry name" value="SUCCINATE--HYDROXYMETHYLGLUTARATE COA-TRANSFERASE"/>
    <property type="match status" value="1"/>
</dbReference>